<keyword evidence="1" id="KW-0472">Membrane</keyword>
<feature type="transmembrane region" description="Helical" evidence="1">
    <location>
        <begin position="6"/>
        <end position="22"/>
    </location>
</feature>
<feature type="transmembrane region" description="Helical" evidence="1">
    <location>
        <begin position="159"/>
        <end position="179"/>
    </location>
</feature>
<keyword evidence="1" id="KW-0812">Transmembrane</keyword>
<feature type="transmembrane region" description="Helical" evidence="1">
    <location>
        <begin position="129"/>
        <end position="147"/>
    </location>
</feature>
<keyword evidence="1" id="KW-1133">Transmembrane helix</keyword>
<sequence length="195" mass="22216">MDFLTYPVVTLSFPLILCFALSDYRKVLEGIRRLLQYSVLWCIGYGGMWASKWILATVFTGENHIQKGISKILVRSGSDIGNGVTVTLPEVYRVLWNYFSQSSLRHVFVTLLIAEAAVLIIKRIRPEKWVTSLLIGCVALYPFIWYACTQNHSIIHSMFTYRSLSVFVMAAASILLPDICGKERFLKKEGNRRKG</sequence>
<accession>A0A9D1ABR2</accession>
<evidence type="ECO:0000313" key="2">
    <source>
        <dbReference type="EMBL" id="HIR13328.1"/>
    </source>
</evidence>
<name>A0A9D1ABR2_9FIRM</name>
<dbReference type="Proteomes" id="UP000886757">
    <property type="component" value="Unassembled WGS sequence"/>
</dbReference>
<dbReference type="AlphaFoldDB" id="A0A9D1ABR2"/>
<evidence type="ECO:0000313" key="3">
    <source>
        <dbReference type="Proteomes" id="UP000886757"/>
    </source>
</evidence>
<proteinExistence type="predicted"/>
<reference evidence="2" key="1">
    <citation type="submission" date="2020-10" db="EMBL/GenBank/DDBJ databases">
        <authorList>
            <person name="Gilroy R."/>
        </authorList>
    </citation>
    <scope>NUCLEOTIDE SEQUENCE</scope>
    <source>
        <strain evidence="2">ChiSjej4B22-8148</strain>
    </source>
</reference>
<protein>
    <submittedName>
        <fullName evidence="2">Uncharacterized protein</fullName>
    </submittedName>
</protein>
<comment type="caution">
    <text evidence="2">The sequence shown here is derived from an EMBL/GenBank/DDBJ whole genome shotgun (WGS) entry which is preliminary data.</text>
</comment>
<reference evidence="2" key="2">
    <citation type="journal article" date="2021" name="PeerJ">
        <title>Extensive microbial diversity within the chicken gut microbiome revealed by metagenomics and culture.</title>
        <authorList>
            <person name="Gilroy R."/>
            <person name="Ravi A."/>
            <person name="Getino M."/>
            <person name="Pursley I."/>
            <person name="Horton D.L."/>
            <person name="Alikhan N.F."/>
            <person name="Baker D."/>
            <person name="Gharbi K."/>
            <person name="Hall N."/>
            <person name="Watson M."/>
            <person name="Adriaenssens E.M."/>
            <person name="Foster-Nyarko E."/>
            <person name="Jarju S."/>
            <person name="Secka A."/>
            <person name="Antonio M."/>
            <person name="Oren A."/>
            <person name="Chaudhuri R.R."/>
            <person name="La Ragione R."/>
            <person name="Hildebrand F."/>
            <person name="Pallen M.J."/>
        </authorList>
    </citation>
    <scope>NUCLEOTIDE SEQUENCE</scope>
    <source>
        <strain evidence="2">ChiSjej4B22-8148</strain>
    </source>
</reference>
<dbReference type="EMBL" id="DVGK01000061">
    <property type="protein sequence ID" value="HIR13328.1"/>
    <property type="molecule type" value="Genomic_DNA"/>
</dbReference>
<gene>
    <name evidence="2" type="ORF">IAB31_05325</name>
</gene>
<feature type="transmembrane region" description="Helical" evidence="1">
    <location>
        <begin position="34"/>
        <end position="55"/>
    </location>
</feature>
<organism evidence="2 3">
    <name type="scientific">Candidatus Choladousia intestinavium</name>
    <dbReference type="NCBI Taxonomy" id="2840727"/>
    <lineage>
        <taxon>Bacteria</taxon>
        <taxon>Bacillati</taxon>
        <taxon>Bacillota</taxon>
        <taxon>Clostridia</taxon>
        <taxon>Lachnospirales</taxon>
        <taxon>Lachnospiraceae</taxon>
        <taxon>Lachnospiraceae incertae sedis</taxon>
        <taxon>Candidatus Choladousia</taxon>
    </lineage>
</organism>
<feature type="transmembrane region" description="Helical" evidence="1">
    <location>
        <begin position="103"/>
        <end position="122"/>
    </location>
</feature>
<evidence type="ECO:0000256" key="1">
    <source>
        <dbReference type="SAM" id="Phobius"/>
    </source>
</evidence>